<evidence type="ECO:0000259" key="8">
    <source>
        <dbReference type="PROSITE" id="PS51754"/>
    </source>
</evidence>
<name>A0AAW1KTX0_SAPOF</name>
<comment type="subcellular location">
    <subcellularLocation>
        <location evidence="1 6">Nucleus</location>
    </subcellularLocation>
</comment>
<proteinExistence type="predicted"/>
<accession>A0AAW1KTX0</accession>
<dbReference type="InterPro" id="IPR025830">
    <property type="entry name" value="DNA_bnd_dom_ovate"/>
</dbReference>
<feature type="compositionally biased region" description="Basic residues" evidence="7">
    <location>
        <begin position="304"/>
        <end position="316"/>
    </location>
</feature>
<dbReference type="Pfam" id="PF04844">
    <property type="entry name" value="Ovate"/>
    <property type="match status" value="1"/>
</dbReference>
<dbReference type="PANTHER" id="PTHR33057">
    <property type="entry name" value="TRANSCRIPTION REPRESSOR OFP7-RELATED"/>
    <property type="match status" value="1"/>
</dbReference>
<keyword evidence="5 6" id="KW-0539">Nucleus</keyword>
<feature type="region of interest" description="Disordered" evidence="7">
    <location>
        <begin position="261"/>
        <end position="319"/>
    </location>
</feature>
<comment type="function">
    <text evidence="6">Transcriptional repressor that regulates multiple aspects of plant growth and development.</text>
</comment>
<dbReference type="AlphaFoldDB" id="A0AAW1KTX0"/>
<organism evidence="9 10">
    <name type="scientific">Saponaria officinalis</name>
    <name type="common">Common soapwort</name>
    <name type="synonym">Lychnis saponaria</name>
    <dbReference type="NCBI Taxonomy" id="3572"/>
    <lineage>
        <taxon>Eukaryota</taxon>
        <taxon>Viridiplantae</taxon>
        <taxon>Streptophyta</taxon>
        <taxon>Embryophyta</taxon>
        <taxon>Tracheophyta</taxon>
        <taxon>Spermatophyta</taxon>
        <taxon>Magnoliopsida</taxon>
        <taxon>eudicotyledons</taxon>
        <taxon>Gunneridae</taxon>
        <taxon>Pentapetalae</taxon>
        <taxon>Caryophyllales</taxon>
        <taxon>Caryophyllaceae</taxon>
        <taxon>Caryophylleae</taxon>
        <taxon>Saponaria</taxon>
    </lineage>
</organism>
<dbReference type="PROSITE" id="PS51754">
    <property type="entry name" value="OVATE"/>
    <property type="match status" value="1"/>
</dbReference>
<feature type="compositionally biased region" description="Pro residues" evidence="7">
    <location>
        <begin position="38"/>
        <end position="50"/>
    </location>
</feature>
<evidence type="ECO:0000256" key="4">
    <source>
        <dbReference type="ARBA" id="ARBA00023163"/>
    </source>
</evidence>
<feature type="region of interest" description="Disordered" evidence="7">
    <location>
        <begin position="27"/>
        <end position="139"/>
    </location>
</feature>
<gene>
    <name evidence="9" type="ORF">RND81_05G017400</name>
</gene>
<keyword evidence="2 6" id="KW-0678">Repressor</keyword>
<keyword evidence="10" id="KW-1185">Reference proteome</keyword>
<evidence type="ECO:0000256" key="6">
    <source>
        <dbReference type="RuleBase" id="RU367028"/>
    </source>
</evidence>
<evidence type="ECO:0000313" key="10">
    <source>
        <dbReference type="Proteomes" id="UP001443914"/>
    </source>
</evidence>
<protein>
    <recommendedName>
        <fullName evidence="6">Transcription repressor</fullName>
    </recommendedName>
    <alternativeName>
        <fullName evidence="6">Ovate family protein</fullName>
    </alternativeName>
</protein>
<evidence type="ECO:0000313" key="9">
    <source>
        <dbReference type="EMBL" id="KAK9723678.1"/>
    </source>
</evidence>
<evidence type="ECO:0000256" key="3">
    <source>
        <dbReference type="ARBA" id="ARBA00023015"/>
    </source>
</evidence>
<reference evidence="9" key="1">
    <citation type="submission" date="2024-03" db="EMBL/GenBank/DDBJ databases">
        <title>WGS assembly of Saponaria officinalis var. Norfolk2.</title>
        <authorList>
            <person name="Jenkins J."/>
            <person name="Shu S."/>
            <person name="Grimwood J."/>
            <person name="Barry K."/>
            <person name="Goodstein D."/>
            <person name="Schmutz J."/>
            <person name="Leebens-Mack J."/>
            <person name="Osbourn A."/>
        </authorList>
    </citation>
    <scope>NUCLEOTIDE SEQUENCE [LARGE SCALE GENOMIC DNA]</scope>
    <source>
        <strain evidence="9">JIC</strain>
    </source>
</reference>
<dbReference type="PANTHER" id="PTHR33057:SF151">
    <property type="entry name" value="TRANSCRIPTION REPRESSOR OFP1"/>
    <property type="match status" value="1"/>
</dbReference>
<feature type="compositionally biased region" description="Basic residues" evidence="7">
    <location>
        <begin position="90"/>
        <end position="104"/>
    </location>
</feature>
<dbReference type="GO" id="GO:0005634">
    <property type="term" value="C:nucleus"/>
    <property type="evidence" value="ECO:0007669"/>
    <property type="project" value="UniProtKB-SubCell"/>
</dbReference>
<dbReference type="InterPro" id="IPR038933">
    <property type="entry name" value="Ovate"/>
</dbReference>
<feature type="domain" description="OVATE" evidence="8">
    <location>
        <begin position="324"/>
        <end position="383"/>
    </location>
</feature>
<dbReference type="Pfam" id="PF13724">
    <property type="entry name" value="DNA_binding_2"/>
    <property type="match status" value="1"/>
</dbReference>
<evidence type="ECO:0000256" key="2">
    <source>
        <dbReference type="ARBA" id="ARBA00022491"/>
    </source>
</evidence>
<dbReference type="GO" id="GO:0003677">
    <property type="term" value="F:DNA binding"/>
    <property type="evidence" value="ECO:0007669"/>
    <property type="project" value="InterPro"/>
</dbReference>
<dbReference type="EMBL" id="JBDFQZ010000005">
    <property type="protein sequence ID" value="KAK9723678.1"/>
    <property type="molecule type" value="Genomic_DNA"/>
</dbReference>
<dbReference type="Proteomes" id="UP001443914">
    <property type="component" value="Unassembled WGS sequence"/>
</dbReference>
<sequence length="388" mass="43927">MGTKKFKLSDMIPNAWFYKLKDMNKSSSKTFKTHHHLQPPPPPPPPPSSPPLCTVKTPSRPDPQCPSRKSYHVSRDLTIDLPNELDPPRKSKSSTKSRKSHRRSCSISSCSCQSSSSNYRSYRSKSRSPPSPPSLEETSMKNVGIFPKDALLKLKHQQANKQSIFRNALTDVKKHQREHFDEPPSLKETDIENVGFSPEDTLLKLKPGCASKPSILKNALADDNQNQPEHFDIDIDVDKMSLQTSNNINNNNFDIQLPPIITKQKPKPKPNVGKMTINSPGGVRLKMNSPRIIGRKQGQNGHKNVGRKSTSSKKRRSISESYAVVKSSYDPQRDFKESMVEMILENNLTAAKDLEDLLACYLSLNSDEYHEVIIKVFKQIWIDLRNFK</sequence>
<feature type="compositionally biased region" description="Low complexity" evidence="7">
    <location>
        <begin position="105"/>
        <end position="121"/>
    </location>
</feature>
<evidence type="ECO:0000256" key="5">
    <source>
        <dbReference type="ARBA" id="ARBA00023242"/>
    </source>
</evidence>
<dbReference type="GO" id="GO:0045892">
    <property type="term" value="P:negative regulation of DNA-templated transcription"/>
    <property type="evidence" value="ECO:0007669"/>
    <property type="project" value="UniProtKB-UniRule"/>
</dbReference>
<keyword evidence="4 6" id="KW-0804">Transcription</keyword>
<keyword evidence="3 6" id="KW-0805">Transcription regulation</keyword>
<evidence type="ECO:0000256" key="1">
    <source>
        <dbReference type="ARBA" id="ARBA00004123"/>
    </source>
</evidence>
<comment type="caution">
    <text evidence="9">The sequence shown here is derived from an EMBL/GenBank/DDBJ whole genome shotgun (WGS) entry which is preliminary data.</text>
</comment>
<dbReference type="NCBIfam" id="TIGR01568">
    <property type="entry name" value="A_thal_3678"/>
    <property type="match status" value="1"/>
</dbReference>
<dbReference type="InterPro" id="IPR006458">
    <property type="entry name" value="Ovate_C"/>
</dbReference>
<evidence type="ECO:0000256" key="7">
    <source>
        <dbReference type="SAM" id="MobiDB-lite"/>
    </source>
</evidence>